<name>A0A088E8H3_9CREN</name>
<dbReference type="Proteomes" id="UP000062475">
    <property type="component" value="Chromosome"/>
</dbReference>
<feature type="transmembrane region" description="Helical" evidence="1">
    <location>
        <begin position="90"/>
        <end position="107"/>
    </location>
</feature>
<dbReference type="EMBL" id="CP012173">
    <property type="protein sequence ID" value="AKV77083.1"/>
    <property type="molecule type" value="Genomic_DNA"/>
</dbReference>
<feature type="transmembrane region" description="Helical" evidence="1">
    <location>
        <begin position="201"/>
        <end position="219"/>
    </location>
</feature>
<dbReference type="EMBL" id="CP012175">
    <property type="protein sequence ID" value="AKV81580.1"/>
    <property type="molecule type" value="Genomic_DNA"/>
</dbReference>
<feature type="transmembrane region" description="Helical" evidence="1">
    <location>
        <begin position="113"/>
        <end position="134"/>
    </location>
</feature>
<evidence type="ECO:0000256" key="1">
    <source>
        <dbReference type="SAM" id="Phobius"/>
    </source>
</evidence>
<evidence type="ECO:0000313" key="6">
    <source>
        <dbReference type="EMBL" id="AKV81580.1"/>
    </source>
</evidence>
<evidence type="ECO:0000313" key="11">
    <source>
        <dbReference type="Proteomes" id="UP000062398"/>
    </source>
</evidence>
<dbReference type="PATRIC" id="fig|43687.5.peg.2046"/>
<dbReference type="Proteomes" id="UP000056255">
    <property type="component" value="Chromosome"/>
</dbReference>
<dbReference type="EMBL" id="CP012172">
    <property type="protein sequence ID" value="AKV74847.1"/>
    <property type="molecule type" value="Genomic_DNA"/>
</dbReference>
<evidence type="ECO:0000313" key="3">
    <source>
        <dbReference type="EMBL" id="AKV74847.1"/>
    </source>
</evidence>
<accession>A0A088E8H3</accession>
<keyword evidence="1" id="KW-0812">Transmembrane</keyword>
<evidence type="ECO:0000313" key="9">
    <source>
        <dbReference type="Proteomes" id="UP000056255"/>
    </source>
</evidence>
<dbReference type="Proteomes" id="UP000061362">
    <property type="component" value="Chromosome"/>
</dbReference>
<evidence type="ECO:0000313" key="12">
    <source>
        <dbReference type="Proteomes" id="UP000062475"/>
    </source>
</evidence>
<proteinExistence type="predicted"/>
<dbReference type="EMBL" id="CP012174">
    <property type="protein sequence ID" value="AKV79335.1"/>
    <property type="molecule type" value="Genomic_DNA"/>
</dbReference>
<keyword evidence="1" id="KW-1133">Transmembrane helix</keyword>
<evidence type="ECO:0000313" key="8">
    <source>
        <dbReference type="Proteomes" id="UP000029084"/>
    </source>
</evidence>
<dbReference type="EMBL" id="CP012176">
    <property type="protein sequence ID" value="AKV83812.1"/>
    <property type="molecule type" value="Genomic_DNA"/>
</dbReference>
<evidence type="ECO:0000313" key="13">
    <source>
        <dbReference type="Proteomes" id="UP000068832"/>
    </source>
</evidence>
<evidence type="ECO:0000313" key="5">
    <source>
        <dbReference type="EMBL" id="AKV79335.1"/>
    </source>
</evidence>
<dbReference type="Proteomes" id="UP000029084">
    <property type="component" value="Chromosome"/>
</dbReference>
<dbReference type="OMA" id="FNIEMSI"/>
<dbReference type="OrthoDB" id="43116at2157"/>
<feature type="transmembrane region" description="Helical" evidence="1">
    <location>
        <begin position="21"/>
        <end position="42"/>
    </location>
</feature>
<dbReference type="Proteomes" id="UP000068832">
    <property type="component" value="Chromosome"/>
</dbReference>
<feature type="transmembrane region" description="Helical" evidence="1">
    <location>
        <begin position="175"/>
        <end position="194"/>
    </location>
</feature>
<dbReference type="GeneID" id="97613007"/>
<reference evidence="2 8" key="1">
    <citation type="journal article" date="2014" name="J. Bacteriol.">
        <title>Role of an Archaeal PitA Transporter in the Copper and Arsenic Resistance of Metallosphaera sedula, an Extreme Thermoacidophile.</title>
        <authorList>
            <person name="McCarthy S."/>
            <person name="Ai C."/>
            <person name="Wheaton G."/>
            <person name="Tevatia R."/>
            <person name="Eckrich V."/>
            <person name="Kelly R."/>
            <person name="Blum P."/>
        </authorList>
    </citation>
    <scope>NUCLEOTIDE SEQUENCE [LARGE SCALE GENOMIC DNA]</scope>
    <source>
        <strain evidence="2 8">CuR1</strain>
    </source>
</reference>
<reference evidence="7 9" key="3">
    <citation type="submission" date="2015-07" db="EMBL/GenBank/DDBJ databases">
        <title>Physiological, transcriptional responses and genome re-sequencing of acid resistant extremely thermoacidophilic Metallosphaera sedula SARC-M1.</title>
        <authorList>
            <person name="Ai C."/>
            <person name="McCarthy S."/>
            <person name="Eckrich V."/>
            <person name="Rudrappa D."/>
            <person name="Qiu G."/>
            <person name="Blum P."/>
        </authorList>
    </citation>
    <scope>NUCLEOTIDE SEQUENCE [LARGE SCALE GENOMIC DNA]</scope>
    <source>
        <strain evidence="7 9">SARC-M1</strain>
    </source>
</reference>
<evidence type="ECO:0000313" key="4">
    <source>
        <dbReference type="EMBL" id="AKV77083.1"/>
    </source>
</evidence>
<keyword evidence="1" id="KW-0472">Membrane</keyword>
<organism evidence="2 8">
    <name type="scientific">Metallosphaera sedula</name>
    <dbReference type="NCBI Taxonomy" id="43687"/>
    <lineage>
        <taxon>Archaea</taxon>
        <taxon>Thermoproteota</taxon>
        <taxon>Thermoprotei</taxon>
        <taxon>Sulfolobales</taxon>
        <taxon>Sulfolobaceae</taxon>
        <taxon>Metallosphaera</taxon>
    </lineage>
</organism>
<evidence type="ECO:0000313" key="10">
    <source>
        <dbReference type="Proteomes" id="UP000061362"/>
    </source>
</evidence>
<dbReference type="Proteomes" id="UP000062398">
    <property type="component" value="Chromosome"/>
</dbReference>
<gene>
    <name evidence="2" type="ORF">HA72_1888</name>
    <name evidence="3" type="ORF">MsedA_1936</name>
    <name evidence="4" type="ORF">MsedB_1938</name>
    <name evidence="5" type="ORF">MsedC_1936</name>
    <name evidence="6" type="ORF">MsedD_1937</name>
    <name evidence="7" type="ORF">MsedE_1937</name>
</gene>
<evidence type="ECO:0000313" key="2">
    <source>
        <dbReference type="EMBL" id="AIM28012.1"/>
    </source>
</evidence>
<protein>
    <submittedName>
        <fullName evidence="2">Uncharacterized protein</fullName>
    </submittedName>
</protein>
<sequence>MLRILGLSTVTFNDIVERIGITILNTFVFYLISNALNLHSFFYFEEGVVIILSALLPYILAPAITLLYVVSYNFSGMILGQTNTITPTTIETFGIMLILLFVIPIIVEVKFTSLQGFLTSESLLGVFISPFLVATGISEKGRDPKSNVLSAIPVLYSLVLKAVENYTGILSEPVSLVYPIVGFILLIVASILFTRGSILSVLGIIPLYPGIALALGYGFLSINTIIASLLGLLVNALPATLNHLMSSSQAKSILQKEKNEVISQVEQKIMLINNIKGGSANLPVELITVLSEMESQLKAEMAKMNSCSTSECIAEAYRNFLEVSNNVDKSLNDAIFKIVIDYNNVVTGIRKLGVNAEEIQIPPSLRLTEQDVNTVIRILNTIDRNVYLTTSRINQIVEGLEKTLGGKYTRLLVTDFKSLEKVSEVVGNETMRRSAEECLAMQADAVRELKMNPFSDEKIALSRKLNQVIIETFSMDKLSQIVSLSNENVNLLKKYFEYLSSRKDELRKIGLPESKEYAKVIEDLTFTVNGNLPTCEIVRRVYSFISVINDIDEIVADFQSVSALFQLLEGLRDVIVAKVTEEGCISLDEVGIDAKYGRFVVSWLKGIGITAILKENSVCGER</sequence>
<dbReference type="AlphaFoldDB" id="A0A088E8H3"/>
<dbReference type="EMBL" id="CP008822">
    <property type="protein sequence ID" value="AIM28012.1"/>
    <property type="molecule type" value="Genomic_DNA"/>
</dbReference>
<feature type="transmembrane region" description="Helical" evidence="1">
    <location>
        <begin position="48"/>
        <end position="70"/>
    </location>
</feature>
<feature type="transmembrane region" description="Helical" evidence="1">
    <location>
        <begin position="146"/>
        <end position="163"/>
    </location>
</feature>
<reference evidence="10 11" key="2">
    <citation type="journal article" date="2015" name="Genome Announc.">
        <title>Complete Genome Sequences of Evolved Arsenate-Resistant Metallosphaera sedula Strains.</title>
        <authorList>
            <person name="Ai C."/>
            <person name="McCarthy S."/>
            <person name="Schackwitz W."/>
            <person name="Martin J."/>
            <person name="Lipzen A."/>
            <person name="Blum P."/>
        </authorList>
    </citation>
    <scope>NUCLEOTIDE SEQUENCE [LARGE SCALE GENOMIC DNA]</scope>
    <source>
        <strain evidence="5 11">ARS120-1</strain>
        <strain evidence="6 10">ARS120-2</strain>
        <strain evidence="3 13">ARS50-1</strain>
        <strain evidence="4 12">ARS50-2</strain>
    </source>
</reference>
<dbReference type="RefSeq" id="WP_012021815.1">
    <property type="nucleotide sequence ID" value="NZ_CP008822.1"/>
</dbReference>
<evidence type="ECO:0000313" key="7">
    <source>
        <dbReference type="EMBL" id="AKV83812.1"/>
    </source>
</evidence>